<dbReference type="AlphaFoldDB" id="A0A084U3U8"/>
<dbReference type="PRINTS" id="PR00476">
    <property type="entry name" value="PHFRCTKINASE"/>
</dbReference>
<dbReference type="PANTHER" id="PTHR13697:SF4">
    <property type="entry name" value="ATP-DEPENDENT 6-PHOSPHOFRUCTOKINASE"/>
    <property type="match status" value="1"/>
</dbReference>
<comment type="subcellular location">
    <subcellularLocation>
        <location evidence="3">Cytoplasm</location>
    </subcellularLocation>
</comment>
<keyword evidence="8" id="KW-0479">Metal-binding</keyword>
<keyword evidence="7" id="KW-0808">Transferase</keyword>
<evidence type="ECO:0000256" key="15">
    <source>
        <dbReference type="ARBA" id="ARBA00048070"/>
    </source>
</evidence>
<comment type="cofactor">
    <cofactor evidence="1">
        <name>Mg(2+)</name>
        <dbReference type="ChEBI" id="CHEBI:18420"/>
    </cofactor>
</comment>
<dbReference type="GO" id="GO:0030388">
    <property type="term" value="P:fructose 1,6-bisphosphate metabolic process"/>
    <property type="evidence" value="ECO:0007669"/>
    <property type="project" value="TreeGrafter"/>
</dbReference>
<dbReference type="GO" id="GO:0003872">
    <property type="term" value="F:6-phosphofructokinase activity"/>
    <property type="evidence" value="ECO:0007669"/>
    <property type="project" value="UniProtKB-EC"/>
</dbReference>
<dbReference type="Pfam" id="PF00365">
    <property type="entry name" value="PFK"/>
    <property type="match status" value="1"/>
</dbReference>
<dbReference type="UniPathway" id="UPA00109">
    <property type="reaction ID" value="UER00182"/>
</dbReference>
<dbReference type="GO" id="GO:0042802">
    <property type="term" value="F:identical protein binding"/>
    <property type="evidence" value="ECO:0007669"/>
    <property type="project" value="TreeGrafter"/>
</dbReference>
<keyword evidence="12" id="KW-0460">Magnesium</keyword>
<protein>
    <recommendedName>
        <fullName evidence="5">6-phosphofructokinase</fullName>
        <ecNumber evidence="5">2.7.1.11</ecNumber>
    </recommendedName>
</protein>
<evidence type="ECO:0000256" key="10">
    <source>
        <dbReference type="ARBA" id="ARBA00022777"/>
    </source>
</evidence>
<dbReference type="InterPro" id="IPR012003">
    <property type="entry name" value="ATP_PFK_prok-type"/>
</dbReference>
<dbReference type="InterPro" id="IPR035966">
    <property type="entry name" value="PKF_sf"/>
</dbReference>
<dbReference type="GO" id="GO:0048029">
    <property type="term" value="F:monosaccharide binding"/>
    <property type="evidence" value="ECO:0007669"/>
    <property type="project" value="TreeGrafter"/>
</dbReference>
<dbReference type="RefSeq" id="WP_036451853.1">
    <property type="nucleotide sequence ID" value="NZ_AWQU01000074.1"/>
</dbReference>
<dbReference type="Proteomes" id="UP000028523">
    <property type="component" value="Unassembled WGS sequence"/>
</dbReference>
<keyword evidence="6" id="KW-0963">Cytoplasm</keyword>
<evidence type="ECO:0000256" key="13">
    <source>
        <dbReference type="ARBA" id="ARBA00023152"/>
    </source>
</evidence>
<evidence type="ECO:0000256" key="2">
    <source>
        <dbReference type="ARBA" id="ARBA00002659"/>
    </source>
</evidence>
<accession>A0A084U3U8</accession>
<dbReference type="NCBIfam" id="NF002872">
    <property type="entry name" value="PRK03202.1"/>
    <property type="match status" value="1"/>
</dbReference>
<feature type="domain" description="Phosphofructokinase" evidence="16">
    <location>
        <begin position="3"/>
        <end position="281"/>
    </location>
</feature>
<evidence type="ECO:0000256" key="8">
    <source>
        <dbReference type="ARBA" id="ARBA00022723"/>
    </source>
</evidence>
<dbReference type="EMBL" id="AWQU01000074">
    <property type="protein sequence ID" value="KFB07634.1"/>
    <property type="molecule type" value="Genomic_DNA"/>
</dbReference>
<dbReference type="GO" id="GO:0006002">
    <property type="term" value="P:fructose 6-phosphate metabolic process"/>
    <property type="evidence" value="ECO:0007669"/>
    <property type="project" value="InterPro"/>
</dbReference>
<reference evidence="17 18" key="1">
    <citation type="journal article" date="2014" name="PLoS ONE">
        <title>Reduction of Hydrogen Peroxide Accumulation and Toxicity by a Catalase from Mycoplasma iowae.</title>
        <authorList>
            <person name="Pritchard R.E."/>
            <person name="Prassinos A.J."/>
            <person name="Osborne J.D."/>
            <person name="Raviv Z."/>
            <person name="Balish M.F."/>
        </authorList>
    </citation>
    <scope>NUCLEOTIDE SEQUENCE [LARGE SCALE GENOMIC DNA]</scope>
    <source>
        <strain evidence="17 18">DK-CPA</strain>
    </source>
</reference>
<dbReference type="GO" id="GO:0046872">
    <property type="term" value="F:metal ion binding"/>
    <property type="evidence" value="ECO:0007669"/>
    <property type="project" value="UniProtKB-KW"/>
</dbReference>
<dbReference type="Gene3D" id="3.40.50.450">
    <property type="match status" value="1"/>
</dbReference>
<keyword evidence="10 17" id="KW-0418">Kinase</keyword>
<dbReference type="EC" id="2.7.1.11" evidence="5"/>
<dbReference type="GO" id="GO:0016208">
    <property type="term" value="F:AMP binding"/>
    <property type="evidence" value="ECO:0007669"/>
    <property type="project" value="TreeGrafter"/>
</dbReference>
<dbReference type="InterPro" id="IPR000023">
    <property type="entry name" value="Phosphofructokinase_dom"/>
</dbReference>
<dbReference type="SUPFAM" id="SSF53784">
    <property type="entry name" value="Phosphofructokinase"/>
    <property type="match status" value="1"/>
</dbReference>
<comment type="pathway">
    <text evidence="4">Carbohydrate degradation; glycolysis; D-glyceraldehyde 3-phosphate and glycerone phosphate from D-glucose: step 3/4.</text>
</comment>
<evidence type="ECO:0000256" key="7">
    <source>
        <dbReference type="ARBA" id="ARBA00022679"/>
    </source>
</evidence>
<evidence type="ECO:0000256" key="11">
    <source>
        <dbReference type="ARBA" id="ARBA00022840"/>
    </source>
</evidence>
<evidence type="ECO:0000256" key="1">
    <source>
        <dbReference type="ARBA" id="ARBA00001946"/>
    </source>
</evidence>
<evidence type="ECO:0000256" key="12">
    <source>
        <dbReference type="ARBA" id="ARBA00022842"/>
    </source>
</evidence>
<comment type="caution">
    <text evidence="17">The sequence shown here is derived from an EMBL/GenBank/DDBJ whole genome shotgun (WGS) entry which is preliminary data.</text>
</comment>
<evidence type="ECO:0000256" key="5">
    <source>
        <dbReference type="ARBA" id="ARBA00012055"/>
    </source>
</evidence>
<dbReference type="GO" id="GO:0005524">
    <property type="term" value="F:ATP binding"/>
    <property type="evidence" value="ECO:0007669"/>
    <property type="project" value="UniProtKB-KW"/>
</dbReference>
<keyword evidence="9" id="KW-0547">Nucleotide-binding</keyword>
<evidence type="ECO:0000256" key="14">
    <source>
        <dbReference type="ARBA" id="ARBA00038478"/>
    </source>
</evidence>
<comment type="catalytic activity">
    <reaction evidence="15">
        <text>beta-D-fructose 6-phosphate + ATP = beta-D-fructose 1,6-bisphosphate + ADP + H(+)</text>
        <dbReference type="Rhea" id="RHEA:16109"/>
        <dbReference type="ChEBI" id="CHEBI:15378"/>
        <dbReference type="ChEBI" id="CHEBI:30616"/>
        <dbReference type="ChEBI" id="CHEBI:32966"/>
        <dbReference type="ChEBI" id="CHEBI:57634"/>
        <dbReference type="ChEBI" id="CHEBI:456216"/>
        <dbReference type="EC" id="2.7.1.11"/>
    </reaction>
</comment>
<dbReference type="Gene3D" id="3.40.50.460">
    <property type="entry name" value="Phosphofructokinase domain"/>
    <property type="match status" value="1"/>
</dbReference>
<evidence type="ECO:0000256" key="6">
    <source>
        <dbReference type="ARBA" id="ARBA00022490"/>
    </source>
</evidence>
<evidence type="ECO:0000256" key="3">
    <source>
        <dbReference type="ARBA" id="ARBA00004496"/>
    </source>
</evidence>
<evidence type="ECO:0000256" key="4">
    <source>
        <dbReference type="ARBA" id="ARBA00004679"/>
    </source>
</evidence>
<dbReference type="PANTHER" id="PTHR13697">
    <property type="entry name" value="PHOSPHOFRUCTOKINASE"/>
    <property type="match status" value="1"/>
</dbReference>
<evidence type="ECO:0000256" key="9">
    <source>
        <dbReference type="ARBA" id="ARBA00022741"/>
    </source>
</evidence>
<dbReference type="GO" id="GO:0070095">
    <property type="term" value="F:fructose-6-phosphate binding"/>
    <property type="evidence" value="ECO:0007669"/>
    <property type="project" value="TreeGrafter"/>
</dbReference>
<evidence type="ECO:0000313" key="17">
    <source>
        <dbReference type="EMBL" id="KFB07634.1"/>
    </source>
</evidence>
<dbReference type="InterPro" id="IPR022953">
    <property type="entry name" value="ATP_PFK"/>
</dbReference>
<dbReference type="GO" id="GO:0061621">
    <property type="term" value="P:canonical glycolysis"/>
    <property type="evidence" value="ECO:0007669"/>
    <property type="project" value="TreeGrafter"/>
</dbReference>
<name>A0A084U3U8_MALIO</name>
<dbReference type="PIRSF" id="PIRSF000532">
    <property type="entry name" value="ATP_PFK_prok"/>
    <property type="match status" value="1"/>
</dbReference>
<proteinExistence type="inferred from homology"/>
<gene>
    <name evidence="17" type="primary">pfkA</name>
    <name evidence="17" type="ORF">P271_483</name>
</gene>
<keyword evidence="11" id="KW-0067">ATP-binding</keyword>
<evidence type="ECO:0000313" key="18">
    <source>
        <dbReference type="Proteomes" id="UP000028523"/>
    </source>
</evidence>
<organism evidence="17 18">
    <name type="scientific">Malacoplasma iowae DK-CPA</name>
    <dbReference type="NCBI Taxonomy" id="1394179"/>
    <lineage>
        <taxon>Bacteria</taxon>
        <taxon>Bacillati</taxon>
        <taxon>Mycoplasmatota</taxon>
        <taxon>Mycoplasmoidales</taxon>
        <taxon>Mycoplasmoidaceae</taxon>
        <taxon>Malacoplasma</taxon>
    </lineage>
</organism>
<dbReference type="GO" id="GO:0005945">
    <property type="term" value="C:6-phosphofructokinase complex"/>
    <property type="evidence" value="ECO:0007669"/>
    <property type="project" value="TreeGrafter"/>
</dbReference>
<sequence length="326" mass="36408">MKKIAILTSGGDASAMNKCLSSFVYFASKYDLEIYFVYGGYKGLYQDAIFKANYNEVRTWTFLPGTKIYTSRFPKFSDPAVSAVAVENLKRKGIDCLIAIGGDGTYMGAQKLYEQGVNVICLPGTIDNDVASTKYTLGFDTALNTIVNRIKEIRSCMESHRHIALVEIMGRHCVDLTVYAGMATEANILITNENYITPEEFLEKIKKVRKTVNGSILCLVNEKLLGTDGKPTIEEYRDYVEKNSNEQVKINVLGYLQRGGEPTAVELIRCTKMVEKACELISKSEYGKVIGIGPTTNEIEAYDIPEALKMKNPPRIELIKKYTTDN</sequence>
<evidence type="ECO:0000259" key="16">
    <source>
        <dbReference type="Pfam" id="PF00365"/>
    </source>
</evidence>
<keyword evidence="18" id="KW-1185">Reference proteome</keyword>
<comment type="similarity">
    <text evidence="14">Belongs to the phosphofructokinase type A (PFKA) family.</text>
</comment>
<comment type="function">
    <text evidence="2">Catalyzes the phosphorylation of D-fructose 6-phosphate to fructose 1,6-bisphosphate by ATP, the first committing step of glycolysis.</text>
</comment>
<keyword evidence="13" id="KW-0324">Glycolysis</keyword>